<gene>
    <name evidence="1" type="ORF">SAMN05216410_0003</name>
</gene>
<organism evidence="1 2">
    <name type="scientific">Sanguibacter gelidistatuariae</name>
    <dbReference type="NCBI Taxonomy" id="1814289"/>
    <lineage>
        <taxon>Bacteria</taxon>
        <taxon>Bacillati</taxon>
        <taxon>Actinomycetota</taxon>
        <taxon>Actinomycetes</taxon>
        <taxon>Micrococcales</taxon>
        <taxon>Sanguibacteraceae</taxon>
        <taxon>Sanguibacter</taxon>
    </lineage>
</organism>
<accession>A0A1G6WTI0</accession>
<dbReference type="EMBL" id="FMYH01000010">
    <property type="protein sequence ID" value="SDD69240.1"/>
    <property type="molecule type" value="Genomic_DNA"/>
</dbReference>
<evidence type="ECO:0000313" key="2">
    <source>
        <dbReference type="Proteomes" id="UP000199039"/>
    </source>
</evidence>
<name>A0A1G6WTI0_9MICO</name>
<dbReference type="RefSeq" id="WP_093186256.1">
    <property type="nucleotide sequence ID" value="NZ_FMYH01000010.1"/>
</dbReference>
<keyword evidence="2" id="KW-1185">Reference proteome</keyword>
<sequence>MFTVHIEHAVQDFDGWKVVFDRFSDMRTRHRVRRYDVSRPTDDPNYVMIGLDFDSRSDADAFLTSMREVWGAPTAATVLAGAPRVRVTESVELGP</sequence>
<reference evidence="1 2" key="1">
    <citation type="submission" date="2016-09" db="EMBL/GenBank/DDBJ databases">
        <authorList>
            <person name="Capua I."/>
            <person name="De Benedictis P."/>
            <person name="Joannis T."/>
            <person name="Lombin L.H."/>
            <person name="Cattoli G."/>
        </authorList>
    </citation>
    <scope>NUCLEOTIDE SEQUENCE [LARGE SCALE GENOMIC DNA]</scope>
    <source>
        <strain evidence="1 2">ISLP-3</strain>
    </source>
</reference>
<dbReference type="AlphaFoldDB" id="A0A1G6WTI0"/>
<proteinExistence type="predicted"/>
<dbReference type="OrthoDB" id="4578588at2"/>
<evidence type="ECO:0008006" key="3">
    <source>
        <dbReference type="Google" id="ProtNLM"/>
    </source>
</evidence>
<dbReference type="Proteomes" id="UP000199039">
    <property type="component" value="Unassembled WGS sequence"/>
</dbReference>
<protein>
    <recommendedName>
        <fullName evidence="3">Cyclase</fullName>
    </recommendedName>
</protein>
<evidence type="ECO:0000313" key="1">
    <source>
        <dbReference type="EMBL" id="SDD69240.1"/>
    </source>
</evidence>